<dbReference type="PRINTS" id="PR00010">
    <property type="entry name" value="EGFBLOOD"/>
</dbReference>
<keyword evidence="4" id="KW-0768">Sushi</keyword>
<accession>A0ABP0GM58</accession>
<comment type="caution">
    <text evidence="9">The sequence shown here is derived from an EMBL/GenBank/DDBJ whole genome shotgun (WGS) entry which is preliminary data.</text>
</comment>
<dbReference type="InterPro" id="IPR000421">
    <property type="entry name" value="FA58C"/>
</dbReference>
<name>A0ABP0GM58_CLALP</name>
<feature type="domain" description="EGF-like" evidence="7">
    <location>
        <begin position="128"/>
        <end position="164"/>
    </location>
</feature>
<gene>
    <name evidence="9" type="ORF">CVLEPA_LOCUS25902</name>
</gene>
<evidence type="ECO:0000259" key="6">
    <source>
        <dbReference type="PROSITE" id="PS50022"/>
    </source>
</evidence>
<feature type="domain" description="EGF-like" evidence="7">
    <location>
        <begin position="268"/>
        <end position="305"/>
    </location>
</feature>
<evidence type="ECO:0000256" key="5">
    <source>
        <dbReference type="SAM" id="MobiDB-lite"/>
    </source>
</evidence>
<dbReference type="InterPro" id="IPR018097">
    <property type="entry name" value="EGF_Ca-bd_CS"/>
</dbReference>
<dbReference type="Pfam" id="PF00754">
    <property type="entry name" value="F5_F8_type_C"/>
    <property type="match status" value="1"/>
</dbReference>
<dbReference type="Pfam" id="PF07974">
    <property type="entry name" value="EGF_2"/>
    <property type="match status" value="1"/>
</dbReference>
<evidence type="ECO:0000256" key="3">
    <source>
        <dbReference type="PROSITE-ProRule" id="PRU00076"/>
    </source>
</evidence>
<proteinExistence type="predicted"/>
<dbReference type="InterPro" id="IPR008979">
    <property type="entry name" value="Galactose-bd-like_sf"/>
</dbReference>
<dbReference type="Gene3D" id="2.10.70.10">
    <property type="entry name" value="Complement Module, domain 1"/>
    <property type="match status" value="1"/>
</dbReference>
<evidence type="ECO:0000256" key="2">
    <source>
        <dbReference type="ARBA" id="ARBA00023157"/>
    </source>
</evidence>
<dbReference type="SMART" id="SM00231">
    <property type="entry name" value="FA58C"/>
    <property type="match status" value="1"/>
</dbReference>
<dbReference type="InterPro" id="IPR000436">
    <property type="entry name" value="Sushi_SCR_CCP_dom"/>
</dbReference>
<dbReference type="Gene3D" id="2.10.25.10">
    <property type="entry name" value="Laminin"/>
    <property type="match status" value="3"/>
</dbReference>
<dbReference type="PROSITE" id="PS00010">
    <property type="entry name" value="ASX_HYDROXYL"/>
    <property type="match status" value="1"/>
</dbReference>
<comment type="caution">
    <text evidence="3">Lacks conserved residue(s) required for the propagation of feature annotation.</text>
</comment>
<dbReference type="SMART" id="SM00179">
    <property type="entry name" value="EGF_CA"/>
    <property type="match status" value="3"/>
</dbReference>
<dbReference type="CDD" id="cd00057">
    <property type="entry name" value="FA58C"/>
    <property type="match status" value="1"/>
</dbReference>
<feature type="disulfide bond" evidence="3">
    <location>
        <begin position="295"/>
        <end position="304"/>
    </location>
</feature>
<dbReference type="InterPro" id="IPR000742">
    <property type="entry name" value="EGF"/>
</dbReference>
<keyword evidence="1 3" id="KW-0245">EGF-like domain</keyword>
<feature type="disulfide bond" evidence="3">
    <location>
        <begin position="154"/>
        <end position="163"/>
    </location>
</feature>
<dbReference type="SMART" id="SM00181">
    <property type="entry name" value="EGF"/>
    <property type="match status" value="3"/>
</dbReference>
<feature type="disulfide bond" evidence="3">
    <location>
        <begin position="256"/>
        <end position="265"/>
    </location>
</feature>
<dbReference type="PROSITE" id="PS01187">
    <property type="entry name" value="EGF_CA"/>
    <property type="match status" value="1"/>
</dbReference>
<dbReference type="EMBL" id="CAWYQH010000130">
    <property type="protein sequence ID" value="CAK8692650.1"/>
    <property type="molecule type" value="Genomic_DNA"/>
</dbReference>
<dbReference type="InterPro" id="IPR000152">
    <property type="entry name" value="EGF-type_Asp/Asn_hydroxyl_site"/>
</dbReference>
<evidence type="ECO:0000259" key="8">
    <source>
        <dbReference type="PROSITE" id="PS50923"/>
    </source>
</evidence>
<dbReference type="SUPFAM" id="SSF57535">
    <property type="entry name" value="Complement control module/SCR domain"/>
    <property type="match status" value="1"/>
</dbReference>
<dbReference type="PROSITE" id="PS50923">
    <property type="entry name" value="SUSHI"/>
    <property type="match status" value="1"/>
</dbReference>
<organism evidence="9 10">
    <name type="scientific">Clavelina lepadiformis</name>
    <name type="common">Light-bulb sea squirt</name>
    <name type="synonym">Ascidia lepadiformis</name>
    <dbReference type="NCBI Taxonomy" id="159417"/>
    <lineage>
        <taxon>Eukaryota</taxon>
        <taxon>Metazoa</taxon>
        <taxon>Chordata</taxon>
        <taxon>Tunicata</taxon>
        <taxon>Ascidiacea</taxon>
        <taxon>Aplousobranchia</taxon>
        <taxon>Clavelinidae</taxon>
        <taxon>Clavelina</taxon>
    </lineage>
</organism>
<evidence type="ECO:0000256" key="4">
    <source>
        <dbReference type="PROSITE-ProRule" id="PRU00302"/>
    </source>
</evidence>
<dbReference type="Proteomes" id="UP001642483">
    <property type="component" value="Unassembled WGS sequence"/>
</dbReference>
<keyword evidence="10" id="KW-1185">Reference proteome</keyword>
<feature type="region of interest" description="Disordered" evidence="5">
    <location>
        <begin position="69"/>
        <end position="90"/>
    </location>
</feature>
<evidence type="ECO:0000313" key="10">
    <source>
        <dbReference type="Proteomes" id="UP001642483"/>
    </source>
</evidence>
<dbReference type="PROSITE" id="PS50026">
    <property type="entry name" value="EGF_3"/>
    <property type="match status" value="3"/>
</dbReference>
<dbReference type="InterPro" id="IPR001881">
    <property type="entry name" value="EGF-like_Ca-bd_dom"/>
</dbReference>
<evidence type="ECO:0000313" key="9">
    <source>
        <dbReference type="EMBL" id="CAK8692650.1"/>
    </source>
</evidence>
<feature type="domain" description="Sushi" evidence="8">
    <location>
        <begin position="167"/>
        <end position="231"/>
    </location>
</feature>
<dbReference type="PROSITE" id="PS01285">
    <property type="entry name" value="FA58C_1"/>
    <property type="match status" value="1"/>
</dbReference>
<protein>
    <submittedName>
        <fullName evidence="9">Uncharacterized protein</fullName>
    </submittedName>
</protein>
<feature type="compositionally biased region" description="Gly residues" evidence="5">
    <location>
        <begin position="72"/>
        <end position="81"/>
    </location>
</feature>
<evidence type="ECO:0000256" key="1">
    <source>
        <dbReference type="ARBA" id="ARBA00022536"/>
    </source>
</evidence>
<dbReference type="SUPFAM" id="SSF49785">
    <property type="entry name" value="Galactose-binding domain-like"/>
    <property type="match status" value="1"/>
</dbReference>
<dbReference type="PROSITE" id="PS00022">
    <property type="entry name" value="EGF_1"/>
    <property type="match status" value="3"/>
</dbReference>
<feature type="domain" description="F5/8 type C" evidence="6">
    <location>
        <begin position="312"/>
        <end position="459"/>
    </location>
</feature>
<dbReference type="InterPro" id="IPR035976">
    <property type="entry name" value="Sushi/SCR/CCP_sf"/>
</dbReference>
<evidence type="ECO:0000259" key="7">
    <source>
        <dbReference type="PROSITE" id="PS50026"/>
    </source>
</evidence>
<sequence length="459" mass="50797">MDEKLNCKHYDFVEPIKMISLHMSWLLLMTCSSWKGVMSLDREACVPIRLSPTQQDSLPDMETLRIQRGLPGKSGGIGPTGPQGAQGPRGIPGTCACDPSEIAQIHVILANITAKLESLIGLHQYAMEVDQCDHMPCKNGGTCHNDGNSYICNCTDEYEGHDCSIRIQCVVPSAPNNGTISRESGQLVPYKENITYRCNDRHVVAYEVNNFLVATCQETKQWTKDAPVCVVDDCNPDSCSGRGTCINQIGRTICECDEGYEGSDCSVQNNPCDLSPCGQRGVCVWEEGMNYTCRCRPGYHGKNCEINIASDCVRAVGMEDGRVGNNDITASRSHSSYTPHKARLRQTGGWLSPDPPQRGEWLQVDLKSSTTVVAVATQGFVGHWTTSYKIAHGFTENDLQIIQNNQGQDLVFQGNRDYNNVVRNNFPAPVTARLFRLLVQTWYGPNGYRAALRVEYYTC</sequence>
<dbReference type="PROSITE" id="PS01186">
    <property type="entry name" value="EGF_2"/>
    <property type="match status" value="2"/>
</dbReference>
<keyword evidence="2 3" id="KW-1015">Disulfide bond</keyword>
<reference evidence="9 10" key="1">
    <citation type="submission" date="2024-02" db="EMBL/GenBank/DDBJ databases">
        <authorList>
            <person name="Daric V."/>
            <person name="Darras S."/>
        </authorList>
    </citation>
    <scope>NUCLEOTIDE SEQUENCE [LARGE SCALE GENOMIC DNA]</scope>
</reference>
<dbReference type="CDD" id="cd00054">
    <property type="entry name" value="EGF_CA"/>
    <property type="match status" value="3"/>
</dbReference>
<dbReference type="SMART" id="SM00032">
    <property type="entry name" value="CCP"/>
    <property type="match status" value="1"/>
</dbReference>
<dbReference type="PANTHER" id="PTHR24543">
    <property type="entry name" value="MULTICOPPER OXIDASE-RELATED"/>
    <property type="match status" value="1"/>
</dbReference>
<dbReference type="Gene3D" id="2.60.120.260">
    <property type="entry name" value="Galactose-binding domain-like"/>
    <property type="match status" value="1"/>
</dbReference>
<dbReference type="PROSITE" id="PS50022">
    <property type="entry name" value="FA58C_3"/>
    <property type="match status" value="1"/>
</dbReference>
<dbReference type="SUPFAM" id="SSF57196">
    <property type="entry name" value="EGF/Laminin"/>
    <property type="match status" value="3"/>
</dbReference>
<dbReference type="InterPro" id="IPR013111">
    <property type="entry name" value="EGF_extracell"/>
</dbReference>
<dbReference type="CDD" id="cd00033">
    <property type="entry name" value="CCP"/>
    <property type="match status" value="1"/>
</dbReference>
<dbReference type="PANTHER" id="PTHR24543:SF325">
    <property type="entry name" value="F5_8 TYPE C DOMAIN-CONTAINING PROTEIN"/>
    <property type="match status" value="1"/>
</dbReference>
<dbReference type="Pfam" id="PF00008">
    <property type="entry name" value="EGF"/>
    <property type="match status" value="1"/>
</dbReference>
<feature type="domain" description="EGF-like" evidence="7">
    <location>
        <begin position="230"/>
        <end position="266"/>
    </location>
</feature>